<feature type="transmembrane region" description="Helical" evidence="2">
    <location>
        <begin position="12"/>
        <end position="36"/>
    </location>
</feature>
<sequence>MANSVFATARRCVYVILFALAAVELGLAANLTNLFLSTHHDFFIFSLVPSSYTILVILGLLAKSRPSIDLVLIVIADILWLALGAYSQDVLGSVQCDALGGQTIFTSLGGTYSSQSYCYQMKAIEAVAWAEFGLFLITFFTILAVSLTVAARGQNVWAMDIDDLEWFGGYGGGYGGAPYQYGHVGNYPQYYANGGGGTLAQGNYYGQPVVVQQPGRNILVQQGPNGPNVQELPASGGMAMGTASSRSRRV</sequence>
<evidence type="ECO:0000256" key="1">
    <source>
        <dbReference type="SAM" id="MobiDB-lite"/>
    </source>
</evidence>
<protein>
    <recommendedName>
        <fullName evidence="5">MARVEL domain-containing protein</fullName>
    </recommendedName>
</protein>
<feature type="region of interest" description="Disordered" evidence="1">
    <location>
        <begin position="221"/>
        <end position="250"/>
    </location>
</feature>
<keyword evidence="2" id="KW-0812">Transmembrane</keyword>
<dbReference type="EMBL" id="KV417269">
    <property type="protein sequence ID" value="KZP00488.1"/>
    <property type="molecule type" value="Genomic_DNA"/>
</dbReference>
<proteinExistence type="predicted"/>
<feature type="transmembrane region" description="Helical" evidence="2">
    <location>
        <begin position="42"/>
        <end position="61"/>
    </location>
</feature>
<feature type="transmembrane region" description="Helical" evidence="2">
    <location>
        <begin position="68"/>
        <end position="86"/>
    </location>
</feature>
<dbReference type="Proteomes" id="UP000076738">
    <property type="component" value="Unassembled WGS sequence"/>
</dbReference>
<gene>
    <name evidence="3" type="ORF">CALVIDRAFT_595295</name>
</gene>
<organism evidence="3 4">
    <name type="scientific">Calocera viscosa (strain TUFC12733)</name>
    <dbReference type="NCBI Taxonomy" id="1330018"/>
    <lineage>
        <taxon>Eukaryota</taxon>
        <taxon>Fungi</taxon>
        <taxon>Dikarya</taxon>
        <taxon>Basidiomycota</taxon>
        <taxon>Agaricomycotina</taxon>
        <taxon>Dacrymycetes</taxon>
        <taxon>Dacrymycetales</taxon>
        <taxon>Dacrymycetaceae</taxon>
        <taxon>Calocera</taxon>
    </lineage>
</organism>
<evidence type="ECO:0000313" key="3">
    <source>
        <dbReference type="EMBL" id="KZP00488.1"/>
    </source>
</evidence>
<dbReference type="STRING" id="1330018.A0A167R2L9"/>
<evidence type="ECO:0000313" key="4">
    <source>
        <dbReference type="Proteomes" id="UP000076738"/>
    </source>
</evidence>
<accession>A0A167R2L9</accession>
<name>A0A167R2L9_CALVF</name>
<keyword evidence="2" id="KW-1133">Transmembrane helix</keyword>
<evidence type="ECO:0008006" key="5">
    <source>
        <dbReference type="Google" id="ProtNLM"/>
    </source>
</evidence>
<dbReference type="OrthoDB" id="3264219at2759"/>
<keyword evidence="4" id="KW-1185">Reference proteome</keyword>
<evidence type="ECO:0000256" key="2">
    <source>
        <dbReference type="SAM" id="Phobius"/>
    </source>
</evidence>
<reference evidence="3 4" key="1">
    <citation type="journal article" date="2016" name="Mol. Biol. Evol.">
        <title>Comparative Genomics of Early-Diverging Mushroom-Forming Fungi Provides Insights into the Origins of Lignocellulose Decay Capabilities.</title>
        <authorList>
            <person name="Nagy L.G."/>
            <person name="Riley R."/>
            <person name="Tritt A."/>
            <person name="Adam C."/>
            <person name="Daum C."/>
            <person name="Floudas D."/>
            <person name="Sun H."/>
            <person name="Yadav J.S."/>
            <person name="Pangilinan J."/>
            <person name="Larsson K.H."/>
            <person name="Matsuura K."/>
            <person name="Barry K."/>
            <person name="Labutti K."/>
            <person name="Kuo R."/>
            <person name="Ohm R.A."/>
            <person name="Bhattacharya S.S."/>
            <person name="Shirouzu T."/>
            <person name="Yoshinaga Y."/>
            <person name="Martin F.M."/>
            <person name="Grigoriev I.V."/>
            <person name="Hibbett D.S."/>
        </authorList>
    </citation>
    <scope>NUCLEOTIDE SEQUENCE [LARGE SCALE GENOMIC DNA]</scope>
    <source>
        <strain evidence="3 4">TUFC12733</strain>
    </source>
</reference>
<feature type="transmembrane region" description="Helical" evidence="2">
    <location>
        <begin position="132"/>
        <end position="151"/>
    </location>
</feature>
<keyword evidence="2" id="KW-0472">Membrane</keyword>
<dbReference type="AlphaFoldDB" id="A0A167R2L9"/>